<feature type="compositionally biased region" description="Pro residues" evidence="7">
    <location>
        <begin position="295"/>
        <end position="321"/>
    </location>
</feature>
<dbReference type="Pfam" id="PF16650">
    <property type="entry name" value="SPEG_u2"/>
    <property type="match status" value="1"/>
</dbReference>
<gene>
    <name evidence="10" type="primary">LOC123611648</name>
</gene>
<dbReference type="InterPro" id="IPR036116">
    <property type="entry name" value="FN3_sf"/>
</dbReference>
<evidence type="ECO:0000259" key="9">
    <source>
        <dbReference type="PROSITE" id="PS50853"/>
    </source>
</evidence>
<organism evidence="10">
    <name type="scientific">Camelus bactrianus</name>
    <name type="common">Bactrian camel</name>
    <dbReference type="NCBI Taxonomy" id="9837"/>
    <lineage>
        <taxon>Eukaryota</taxon>
        <taxon>Metazoa</taxon>
        <taxon>Chordata</taxon>
        <taxon>Craniata</taxon>
        <taxon>Vertebrata</taxon>
        <taxon>Euteleostomi</taxon>
        <taxon>Mammalia</taxon>
        <taxon>Eutheria</taxon>
        <taxon>Laurasiatheria</taxon>
        <taxon>Artiodactyla</taxon>
        <taxon>Tylopoda</taxon>
        <taxon>Camelidae</taxon>
        <taxon>Camelus</taxon>
    </lineage>
</organism>
<dbReference type="CDD" id="cd00063">
    <property type="entry name" value="FN3"/>
    <property type="match status" value="1"/>
</dbReference>
<dbReference type="FunFam" id="2.60.40.10:FF:000513">
    <property type="entry name" value="striated muscle preferentially expressed protein kinase"/>
    <property type="match status" value="1"/>
</dbReference>
<evidence type="ECO:0000256" key="6">
    <source>
        <dbReference type="ARBA" id="ARBA00023319"/>
    </source>
</evidence>
<dbReference type="FunFam" id="2.60.40.10:FF:000080">
    <property type="entry name" value="Myosin light chain kinase, smooth muscle"/>
    <property type="match status" value="1"/>
</dbReference>
<dbReference type="Pfam" id="PF07679">
    <property type="entry name" value="I-set"/>
    <property type="match status" value="6"/>
</dbReference>
<reference evidence="10" key="1">
    <citation type="submission" date="2025-08" db="UniProtKB">
        <authorList>
            <consortium name="RefSeq"/>
        </authorList>
    </citation>
    <scope>IDENTIFICATION</scope>
    <source>
        <tissue evidence="10">Blood</tissue>
    </source>
</reference>
<feature type="domain" description="Ig-like" evidence="8">
    <location>
        <begin position="589"/>
        <end position="678"/>
    </location>
</feature>
<sequence>MQKARGTRGEDTGTRAPPSPGVPPKRAKVGAGGGAVAGAPVFLRPLKDAAVSAGSDVRLLVVVRGTPQPRLSWFRDGQLLPPPAPEPSCLWLRSCGVQDAGVYSCRAQNDRGQASCEAVLTVLEVGDSETGEDDISDVQGTQRLELRDDGAFSTPTGGSDTLVGTSLDTPPTSVTGTSEEQVSWWGSGQTVLEQEAGSRGGTCHLPGSPRQAQATGAGPRHLGVEPLVRASRANLVGASWGSEDSLSVASDLYGSAFSLYRGRALSIHVSVPQSGLHREELDLQPQPASEAPRRPALPPPSKSALLPPPSPRVGKRPPPGPRAIQECRSPVPPPGADPPETRTRAPPGRKREPPPQAVRFLPWATPGQEGAAVPQTLEKNRVGPEAEKRLRRGPEEDGPWGAWDRRGARSQGRGRRARPTSPELESSDDSYVSAGEEPLEAPVFEIPLQNAVVAPGVDVLLKCIVTANPPPQVSWQKDGSSLRSDGRLLIRAEGERHTLLLREARAADAGSYTATATNELGQASCAATLAVKPGGSTSPFSSPITSDEEYLSPPEEFPEPGETWPRAPTMKLSPGQNRRSSPQPLRSDPSLQVSLMDQSVREGQDVTMSIRVQGEPKPVVSWLRNRQPVRPDQRRFAEEAEGGLCRLRILAAERGDAGFYTCKAVNEYGARQCEARLEVRAHPESRSLAVLAPLQDVDVGAGEMALFECLVAGPADVEVDWLCRGRLLQPALLKCKMHFDGRKCKLLLTSVHEDDSGVYTCKLSTAKDELTCSARLTVRPSLAPLFTRLLEDMEVLEGRAARFDCKISGTPPPSVTWTHFGRPVEESENLRLRQDGGLHSLHIAHVGSEDEGLYEVSATNSHGQAHCSAQLYVEEPRMAATGPSSKLEKMPSIPEEPEQGELERLSMPDFLRPLQDLDVGLAKEAMLECQVTGLPYPTITWFHNGHRIQSSDDRRMTQYRDVHRLVFPAVGPQHAGVYKSVIANKLGKAACYAHLYVTDVVPGPPDGAPQVVAVTGRMIKLMWNPPRSLDMAIDPDALTYTVQHQVLGSDQWTALASGLREPGWAAMGLRKGIQHSFRVLSTTIKNKSCWARELGPPLEEAPAVLDKPDIVYVVEGQPASVTVTFNHVEAQVVWRRWGSALHALCLT</sequence>
<feature type="region of interest" description="Disordered" evidence="7">
    <location>
        <begin position="195"/>
        <end position="219"/>
    </location>
</feature>
<dbReference type="SUPFAM" id="SSF49265">
    <property type="entry name" value="Fibronectin type III"/>
    <property type="match status" value="1"/>
</dbReference>
<dbReference type="RefSeq" id="XP_045368091.1">
    <property type="nucleotide sequence ID" value="XM_045512135.1"/>
</dbReference>
<feature type="domain" description="Ig-like" evidence="8">
    <location>
        <begin position="908"/>
        <end position="998"/>
    </location>
</feature>
<dbReference type="InterPro" id="IPR003961">
    <property type="entry name" value="FN3_dom"/>
</dbReference>
<evidence type="ECO:0000256" key="1">
    <source>
        <dbReference type="ARBA" id="ARBA00006692"/>
    </source>
</evidence>
<dbReference type="PROSITE" id="PS50835">
    <property type="entry name" value="IG_LIKE"/>
    <property type="match status" value="6"/>
</dbReference>
<feature type="compositionally biased region" description="Polar residues" evidence="7">
    <location>
        <begin position="153"/>
        <end position="180"/>
    </location>
</feature>
<dbReference type="SMART" id="SM00408">
    <property type="entry name" value="IGc2"/>
    <property type="match status" value="6"/>
</dbReference>
<dbReference type="CDD" id="cd20975">
    <property type="entry name" value="IgI_APEG-1_like"/>
    <property type="match status" value="1"/>
</dbReference>
<evidence type="ECO:0000256" key="5">
    <source>
        <dbReference type="ARBA" id="ARBA00023157"/>
    </source>
</evidence>
<dbReference type="SMART" id="SM00409">
    <property type="entry name" value="IG"/>
    <property type="match status" value="6"/>
</dbReference>
<keyword evidence="2" id="KW-0677">Repeat</keyword>
<feature type="region of interest" description="Disordered" evidence="7">
    <location>
        <begin position="277"/>
        <end position="431"/>
    </location>
</feature>
<evidence type="ECO:0000256" key="2">
    <source>
        <dbReference type="ARBA" id="ARBA00022737"/>
    </source>
</evidence>
<dbReference type="FunFam" id="2.60.40.10:FF:000538">
    <property type="entry name" value="Striated muscle preferentially expressed protein kinase"/>
    <property type="match status" value="1"/>
</dbReference>
<evidence type="ECO:0000256" key="4">
    <source>
        <dbReference type="ARBA" id="ARBA00022840"/>
    </source>
</evidence>
<name>A0A9W3FWM6_CAMBA</name>
<dbReference type="FunFam" id="2.60.40.10:FF:000428">
    <property type="entry name" value="striated muscle preferentially expressed protein kinase"/>
    <property type="match status" value="1"/>
</dbReference>
<dbReference type="FunFam" id="2.60.40.10:FF:000145">
    <property type="entry name" value="Myosin light chain kinase, smooth muscle"/>
    <property type="match status" value="1"/>
</dbReference>
<dbReference type="InterPro" id="IPR036179">
    <property type="entry name" value="Ig-like_dom_sf"/>
</dbReference>
<dbReference type="GO" id="GO:0004672">
    <property type="term" value="F:protein kinase activity"/>
    <property type="evidence" value="ECO:0007669"/>
    <property type="project" value="TreeGrafter"/>
</dbReference>
<dbReference type="GO" id="GO:0005524">
    <property type="term" value="F:ATP binding"/>
    <property type="evidence" value="ECO:0007669"/>
    <property type="project" value="UniProtKB-KW"/>
</dbReference>
<dbReference type="Gene3D" id="2.60.40.10">
    <property type="entry name" value="Immunoglobulins"/>
    <property type="match status" value="7"/>
</dbReference>
<evidence type="ECO:0000256" key="3">
    <source>
        <dbReference type="ARBA" id="ARBA00022741"/>
    </source>
</evidence>
<accession>A0A9W3FWM6</accession>
<dbReference type="SUPFAM" id="SSF48726">
    <property type="entry name" value="Immunoglobulin"/>
    <property type="match status" value="6"/>
</dbReference>
<evidence type="ECO:0000259" key="8">
    <source>
        <dbReference type="PROSITE" id="PS50835"/>
    </source>
</evidence>
<dbReference type="AlphaFoldDB" id="A0A9W3FWM6"/>
<feature type="compositionally biased region" description="Polar residues" evidence="7">
    <location>
        <begin position="574"/>
        <end position="589"/>
    </location>
</feature>
<feature type="region of interest" description="Disordered" evidence="7">
    <location>
        <begin position="148"/>
        <end position="180"/>
    </location>
</feature>
<evidence type="ECO:0000256" key="7">
    <source>
        <dbReference type="SAM" id="MobiDB-lite"/>
    </source>
</evidence>
<evidence type="ECO:0000313" key="10">
    <source>
        <dbReference type="RefSeq" id="XP_045368091.1"/>
    </source>
</evidence>
<keyword evidence="5" id="KW-1015">Disulfide bond</keyword>
<feature type="domain" description="Fibronectin type-III" evidence="9">
    <location>
        <begin position="1005"/>
        <end position="1103"/>
    </location>
</feature>
<dbReference type="InterPro" id="IPR003599">
    <property type="entry name" value="Ig_sub"/>
</dbReference>
<feature type="compositionally biased region" description="Basic and acidic residues" evidence="7">
    <location>
        <begin position="378"/>
        <end position="395"/>
    </location>
</feature>
<dbReference type="PROSITE" id="PS50853">
    <property type="entry name" value="FN3"/>
    <property type="match status" value="1"/>
</dbReference>
<keyword evidence="6" id="KW-0393">Immunoglobulin domain</keyword>
<feature type="compositionally biased region" description="Polar residues" evidence="7">
    <location>
        <begin position="535"/>
        <end position="545"/>
    </location>
</feature>
<feature type="domain" description="Ig-like" evidence="8">
    <location>
        <begin position="683"/>
        <end position="777"/>
    </location>
</feature>
<feature type="region of interest" description="Disordered" evidence="7">
    <location>
        <begin position="533"/>
        <end position="589"/>
    </location>
</feature>
<keyword evidence="4" id="KW-0067">ATP-binding</keyword>
<feature type="domain" description="Ig-like" evidence="8">
    <location>
        <begin position="442"/>
        <end position="530"/>
    </location>
</feature>
<protein>
    <submittedName>
        <fullName evidence="10">Striated muscle preferentially expressed protein kinase-like</fullName>
    </submittedName>
</protein>
<dbReference type="InterPro" id="IPR003598">
    <property type="entry name" value="Ig_sub2"/>
</dbReference>
<dbReference type="InterPro" id="IPR013098">
    <property type="entry name" value="Ig_I-set"/>
</dbReference>
<proteinExistence type="inferred from homology"/>
<dbReference type="InterPro" id="IPR013783">
    <property type="entry name" value="Ig-like_fold"/>
</dbReference>
<feature type="compositionally biased region" description="Basic and acidic residues" evidence="7">
    <location>
        <begin position="339"/>
        <end position="353"/>
    </location>
</feature>
<feature type="region of interest" description="Disordered" evidence="7">
    <location>
        <begin position="1"/>
        <end position="34"/>
    </location>
</feature>
<dbReference type="FunFam" id="2.60.40.10:FF:000032">
    <property type="entry name" value="palladin isoform X1"/>
    <property type="match status" value="1"/>
</dbReference>
<keyword evidence="3" id="KW-0547">Nucleotide-binding</keyword>
<dbReference type="PANTHER" id="PTHR47633">
    <property type="entry name" value="IMMUNOGLOBULIN"/>
    <property type="match status" value="1"/>
</dbReference>
<feature type="domain" description="Ig-like" evidence="8">
    <location>
        <begin position="784"/>
        <end position="872"/>
    </location>
</feature>
<feature type="domain" description="Ig-like" evidence="8">
    <location>
        <begin position="40"/>
        <end position="121"/>
    </location>
</feature>
<comment type="similarity">
    <text evidence="1">Belongs to the protein kinase superfamily. CAMK Ser/Thr protein kinase family.</text>
</comment>
<dbReference type="InterPro" id="IPR007110">
    <property type="entry name" value="Ig-like_dom"/>
</dbReference>
<dbReference type="PANTHER" id="PTHR47633:SF3">
    <property type="entry name" value="STRIATED MUSCLE PREFERENTIALLY EXPRESSED PROTEIN KINASE"/>
    <property type="match status" value="1"/>
</dbReference>